<dbReference type="PANTHER" id="PTHR43471">
    <property type="entry name" value="ABC TRANSPORTER PERMEASE"/>
    <property type="match status" value="1"/>
</dbReference>
<protein>
    <submittedName>
        <fullName evidence="2">ABC transporter permease</fullName>
    </submittedName>
</protein>
<dbReference type="EMBL" id="CP037968">
    <property type="protein sequence ID" value="QYZ79150.1"/>
    <property type="molecule type" value="Genomic_DNA"/>
</dbReference>
<dbReference type="Proteomes" id="UP000826709">
    <property type="component" value="Chromosome"/>
</dbReference>
<dbReference type="GO" id="GO:0140359">
    <property type="term" value="F:ABC-type transporter activity"/>
    <property type="evidence" value="ECO:0007669"/>
    <property type="project" value="InterPro"/>
</dbReference>
<proteinExistence type="predicted"/>
<evidence type="ECO:0000313" key="3">
    <source>
        <dbReference type="Proteomes" id="UP000826709"/>
    </source>
</evidence>
<dbReference type="GO" id="GO:0005886">
    <property type="term" value="C:plasma membrane"/>
    <property type="evidence" value="ECO:0007669"/>
    <property type="project" value="UniProtKB-SubCell"/>
</dbReference>
<organism evidence="2 3">
    <name type="scientific">Methanofollis formosanus</name>
    <dbReference type="NCBI Taxonomy" id="299308"/>
    <lineage>
        <taxon>Archaea</taxon>
        <taxon>Methanobacteriati</taxon>
        <taxon>Methanobacteriota</taxon>
        <taxon>Stenosarchaea group</taxon>
        <taxon>Methanomicrobia</taxon>
        <taxon>Methanomicrobiales</taxon>
        <taxon>Methanomicrobiaceae</taxon>
        <taxon>Methanofollis</taxon>
    </lineage>
</organism>
<dbReference type="PANTHER" id="PTHR43471:SF14">
    <property type="entry name" value="ABC-2 TYPE TRANSPORT SYSTEM PERMEASE PROTEIN"/>
    <property type="match status" value="1"/>
</dbReference>
<gene>
    <name evidence="2" type="ORF">E2N92_06745</name>
</gene>
<dbReference type="KEGG" id="mfk:E2N92_06745"/>
<evidence type="ECO:0000256" key="1">
    <source>
        <dbReference type="SAM" id="Phobius"/>
    </source>
</evidence>
<feature type="transmembrane region" description="Helical" evidence="1">
    <location>
        <begin position="196"/>
        <end position="213"/>
    </location>
</feature>
<dbReference type="AlphaFoldDB" id="A0A8G1A242"/>
<keyword evidence="1" id="KW-0812">Transmembrane</keyword>
<name>A0A8G1A242_9EURY</name>
<dbReference type="Pfam" id="PF12679">
    <property type="entry name" value="ABC2_membrane_2"/>
    <property type="match status" value="1"/>
</dbReference>
<reference evidence="2" key="1">
    <citation type="journal article" date="2005" name="Int. J. Syst. Evol. Microbiol.">
        <title>Methanofollis formosanus sp. nov., isolated from a fish pond.</title>
        <authorList>
            <person name="Wu S.Y."/>
            <person name="Chen S.C."/>
            <person name="Lai M.C."/>
        </authorList>
    </citation>
    <scope>NUCLEOTIDE SEQUENCE</scope>
    <source>
        <strain evidence="2">ML15</strain>
    </source>
</reference>
<feature type="transmembrane region" description="Helical" evidence="1">
    <location>
        <begin position="85"/>
        <end position="103"/>
    </location>
</feature>
<dbReference type="RefSeq" id="WP_220680454.1">
    <property type="nucleotide sequence ID" value="NZ_CP037968.1"/>
</dbReference>
<accession>A0A8G1A242</accession>
<keyword evidence="1" id="KW-1133">Transmembrane helix</keyword>
<feature type="transmembrane region" description="Helical" evidence="1">
    <location>
        <begin position="164"/>
        <end position="189"/>
    </location>
</feature>
<evidence type="ECO:0000313" key="2">
    <source>
        <dbReference type="EMBL" id="QYZ79150.1"/>
    </source>
</evidence>
<reference evidence="2" key="2">
    <citation type="submission" date="2019-03" db="EMBL/GenBank/DDBJ databases">
        <authorList>
            <person name="Chen S.-C."/>
            <person name="Wu S.-Y."/>
            <person name="Lai M.-C."/>
        </authorList>
    </citation>
    <scope>NUCLEOTIDE SEQUENCE</scope>
    <source>
        <strain evidence="2">ML15</strain>
    </source>
</reference>
<keyword evidence="1" id="KW-0472">Membrane</keyword>
<sequence length="214" mass="22988">MEIRRICTIAEKEFSENIRGRRFLLVLALFLIIAAIGAWQGIQDYTDALDRYMQTLQVTGIGVVSSLAHVRPSILDVFMRMGETMSILGAVLGIAVGFDLISGEKEDHSLKMLLSHPVYRDEVITGKALGGIVTVAFAMAVALGIALALLLISGHVPSSDESGFILIFGLVSFLYLTCGYAIALAMSVVADRSGKALLYALVVFFFLSSVVPAA</sequence>
<keyword evidence="3" id="KW-1185">Reference proteome</keyword>
<dbReference type="OrthoDB" id="86287at2157"/>
<feature type="transmembrane region" description="Helical" evidence="1">
    <location>
        <begin position="124"/>
        <end position="152"/>
    </location>
</feature>
<feature type="transmembrane region" description="Helical" evidence="1">
    <location>
        <begin position="23"/>
        <end position="42"/>
    </location>
</feature>